<keyword evidence="5" id="KW-0732">Signal</keyword>
<evidence type="ECO:0000259" key="6">
    <source>
        <dbReference type="Pfam" id="PF02836"/>
    </source>
</evidence>
<dbReference type="SUPFAM" id="SSF49785">
    <property type="entry name" value="Galactose-binding domain-like"/>
    <property type="match status" value="1"/>
</dbReference>
<dbReference type="InterPro" id="IPR032311">
    <property type="entry name" value="DUF4982"/>
</dbReference>
<accession>A0A9P9FZ10</accession>
<feature type="signal peptide" evidence="5">
    <location>
        <begin position="1"/>
        <end position="21"/>
    </location>
</feature>
<dbReference type="SUPFAM" id="SSF49373">
    <property type="entry name" value="Invasin/intimin cell-adhesion fragments"/>
    <property type="match status" value="1"/>
</dbReference>
<dbReference type="Proteomes" id="UP000736672">
    <property type="component" value="Unassembled WGS sequence"/>
</dbReference>
<dbReference type="GO" id="GO:0004553">
    <property type="term" value="F:hydrolase activity, hydrolyzing O-glycosyl compounds"/>
    <property type="evidence" value="ECO:0007669"/>
    <property type="project" value="InterPro"/>
</dbReference>
<dbReference type="InterPro" id="IPR008964">
    <property type="entry name" value="Invasin/intimin_cell_adhesion"/>
</dbReference>
<feature type="domain" description="DUF4982" evidence="8">
    <location>
        <begin position="649"/>
        <end position="708"/>
    </location>
</feature>
<keyword evidence="2 10" id="KW-0378">Hydrolase</keyword>
<evidence type="ECO:0000256" key="2">
    <source>
        <dbReference type="ARBA" id="ARBA00022801"/>
    </source>
</evidence>
<evidence type="ECO:0000256" key="3">
    <source>
        <dbReference type="ARBA" id="ARBA00023295"/>
    </source>
</evidence>
<dbReference type="GO" id="GO:0005975">
    <property type="term" value="P:carbohydrate metabolic process"/>
    <property type="evidence" value="ECO:0007669"/>
    <property type="project" value="InterPro"/>
</dbReference>
<evidence type="ECO:0000256" key="4">
    <source>
        <dbReference type="SAM" id="MobiDB-lite"/>
    </source>
</evidence>
<dbReference type="InterPro" id="IPR006101">
    <property type="entry name" value="Glyco_hydro_2"/>
</dbReference>
<dbReference type="InterPro" id="IPR017853">
    <property type="entry name" value="GH"/>
</dbReference>
<dbReference type="Pfam" id="PF02836">
    <property type="entry name" value="Glyco_hydro_2_C"/>
    <property type="match status" value="1"/>
</dbReference>
<dbReference type="OrthoDB" id="408532at2759"/>
<comment type="caution">
    <text evidence="10">The sequence shown here is derived from an EMBL/GenBank/DDBJ whole genome shotgun (WGS) entry which is preliminary data.</text>
</comment>
<dbReference type="Gene3D" id="3.20.20.80">
    <property type="entry name" value="Glycosidases"/>
    <property type="match status" value="1"/>
</dbReference>
<dbReference type="InterPro" id="IPR008979">
    <property type="entry name" value="Galactose-bd-like_sf"/>
</dbReference>
<dbReference type="PRINTS" id="PR00132">
    <property type="entry name" value="GLHYDRLASE2"/>
</dbReference>
<dbReference type="InterPro" id="IPR036156">
    <property type="entry name" value="Beta-gal/glucu_dom_sf"/>
</dbReference>
<evidence type="ECO:0000313" key="11">
    <source>
        <dbReference type="Proteomes" id="UP000736672"/>
    </source>
</evidence>
<dbReference type="InterPro" id="IPR006103">
    <property type="entry name" value="Glyco_hydro_2_cat"/>
</dbReference>
<sequence>MVHPGSLLGLLFIVLITDTQATSVPRQRINLNKGWRSWRSVPNPDGVVYDHLPNQIENATVLKPWILPSGNEFITDKSRHHKRPDGDPEIDIPFVQSTNQDDDWESVNLPHDWAISGPFYEGENPVISGGMGRLPVHGVGWYRRKLDISRSLRGKRIHLDIDGAMSYTMVWLNGHLVGGWPYGYNSFRLDLTPFMEYGENQLAIRLDNAPDSSRWYPGAGLCRSVWLTVGDPTQVSQWGAYITARDVSKKSAILDLSVQVQNKAGKRRAIGVETDIFTFDPETGNAGKKVGTFLSETVHLSPSDTTRLNSSTTLTNPRLWGPPPSQQPNLHVAVTRLKVNNRVAIQGVNQHSDLGALGMAFNVRVAERQLEILKDMGCNSIRMSHNPPAVELLDLTDKMGFLVIDEIFDAWERNKTAAGCHLLFPDWHEPDLRAFLRRDRNHPSIISWSYGNEVGEQYTAEEGAAVSKMLQGILREEDSTRPSSASENYATPGMPFPQVLDILNINYQGAGIRNTEAYSNLQGIHTHPLYPDYHKRTRTSSSSAPRQHPHSALAVAPVNDTSGGNSTLQQVSAYELYSAPFGSSPDKVFAEQGRNPYVAGEFVWTGFDYIGEPTPYYSARSSYSGITRWRPDERIAHILPHWTWPEHVGEVTPVHVFSEADEAELFLNGHSQGRRTRDEYAYRFRWDDVVYKPGELHVVTFRNGEEWANNTVTTARKPSRLRLTADRGNIRADGENLAFITLEVTDDKGLVAPRANNEIRFSISGPGEVIATDNGNAADFVAFPSHTRSAFNGLALAIVRLNSGAAGSVTVSAEADGLKGTSVVVGPA</sequence>
<dbReference type="Pfam" id="PF16355">
    <property type="entry name" value="DUF4982"/>
    <property type="match status" value="1"/>
</dbReference>
<protein>
    <submittedName>
        <fullName evidence="10">Glycoside hydrolase superfamily</fullName>
    </submittedName>
</protein>
<dbReference type="Gene3D" id="2.60.120.260">
    <property type="entry name" value="Galactose-binding domain-like"/>
    <property type="match status" value="1"/>
</dbReference>
<gene>
    <name evidence="10" type="ORF">B0J15DRAFT_518225</name>
</gene>
<keyword evidence="11" id="KW-1185">Reference proteome</keyword>
<evidence type="ECO:0000259" key="7">
    <source>
        <dbReference type="Pfam" id="PF02837"/>
    </source>
</evidence>
<evidence type="ECO:0000256" key="1">
    <source>
        <dbReference type="ARBA" id="ARBA00007401"/>
    </source>
</evidence>
<dbReference type="InterPro" id="IPR040605">
    <property type="entry name" value="Glyco_hydro2_dom5"/>
</dbReference>
<feature type="region of interest" description="Disordered" evidence="4">
    <location>
        <begin position="302"/>
        <end position="326"/>
    </location>
</feature>
<dbReference type="Pfam" id="PF02837">
    <property type="entry name" value="Glyco_hydro_2_N"/>
    <property type="match status" value="1"/>
</dbReference>
<dbReference type="InterPro" id="IPR006104">
    <property type="entry name" value="Glyco_hydro_2_N"/>
</dbReference>
<organism evidence="10 11">
    <name type="scientific">Fusarium solani</name>
    <name type="common">Filamentous fungus</name>
    <dbReference type="NCBI Taxonomy" id="169388"/>
    <lineage>
        <taxon>Eukaryota</taxon>
        <taxon>Fungi</taxon>
        <taxon>Dikarya</taxon>
        <taxon>Ascomycota</taxon>
        <taxon>Pezizomycotina</taxon>
        <taxon>Sordariomycetes</taxon>
        <taxon>Hypocreomycetidae</taxon>
        <taxon>Hypocreales</taxon>
        <taxon>Nectriaceae</taxon>
        <taxon>Fusarium</taxon>
        <taxon>Fusarium solani species complex</taxon>
    </lineage>
</organism>
<dbReference type="SUPFAM" id="SSF49303">
    <property type="entry name" value="beta-Galactosidase/glucuronidase domain"/>
    <property type="match status" value="1"/>
</dbReference>
<dbReference type="InterPro" id="IPR023232">
    <property type="entry name" value="Glyco_hydro_2_AS"/>
</dbReference>
<dbReference type="Gene3D" id="2.60.40.10">
    <property type="entry name" value="Immunoglobulins"/>
    <property type="match status" value="2"/>
</dbReference>
<proteinExistence type="inferred from homology"/>
<dbReference type="Pfam" id="PF18565">
    <property type="entry name" value="Glyco_hydro2_C5"/>
    <property type="match status" value="1"/>
</dbReference>
<feature type="domain" description="Glycoside hydrolase family 2 catalytic" evidence="6">
    <location>
        <begin position="336"/>
        <end position="491"/>
    </location>
</feature>
<dbReference type="InterPro" id="IPR051913">
    <property type="entry name" value="GH2_Domain-Containing"/>
</dbReference>
<name>A0A9P9FZ10_FUSSL</name>
<dbReference type="EMBL" id="JAGTJS010000038">
    <property type="protein sequence ID" value="KAH7230320.1"/>
    <property type="molecule type" value="Genomic_DNA"/>
</dbReference>
<dbReference type="PANTHER" id="PTHR42732:SF1">
    <property type="entry name" value="BETA-MANNOSIDASE"/>
    <property type="match status" value="1"/>
</dbReference>
<dbReference type="PANTHER" id="PTHR42732">
    <property type="entry name" value="BETA-GALACTOSIDASE"/>
    <property type="match status" value="1"/>
</dbReference>
<feature type="domain" description="Glycoside hydrolase family 2" evidence="9">
    <location>
        <begin position="721"/>
        <end position="823"/>
    </location>
</feature>
<evidence type="ECO:0000259" key="9">
    <source>
        <dbReference type="Pfam" id="PF18565"/>
    </source>
</evidence>
<dbReference type="PROSITE" id="PS00608">
    <property type="entry name" value="GLYCOSYL_HYDROL_F2_2"/>
    <property type="match status" value="1"/>
</dbReference>
<dbReference type="SUPFAM" id="SSF51445">
    <property type="entry name" value="(Trans)glycosidases"/>
    <property type="match status" value="1"/>
</dbReference>
<feature type="domain" description="Glycosyl hydrolases family 2 sugar binding" evidence="7">
    <location>
        <begin position="136"/>
        <end position="206"/>
    </location>
</feature>
<keyword evidence="3" id="KW-0326">Glycosidase</keyword>
<feature type="compositionally biased region" description="Low complexity" evidence="4">
    <location>
        <begin position="305"/>
        <end position="316"/>
    </location>
</feature>
<evidence type="ECO:0000259" key="8">
    <source>
        <dbReference type="Pfam" id="PF16355"/>
    </source>
</evidence>
<feature type="chain" id="PRO_5040460725" evidence="5">
    <location>
        <begin position="22"/>
        <end position="828"/>
    </location>
</feature>
<dbReference type="AlphaFoldDB" id="A0A9P9FZ10"/>
<evidence type="ECO:0000313" key="10">
    <source>
        <dbReference type="EMBL" id="KAH7230320.1"/>
    </source>
</evidence>
<reference evidence="10" key="1">
    <citation type="journal article" date="2021" name="Nat. Commun.">
        <title>Genetic determinants of endophytism in the Arabidopsis root mycobiome.</title>
        <authorList>
            <person name="Mesny F."/>
            <person name="Miyauchi S."/>
            <person name="Thiergart T."/>
            <person name="Pickel B."/>
            <person name="Atanasova L."/>
            <person name="Karlsson M."/>
            <person name="Huettel B."/>
            <person name="Barry K.W."/>
            <person name="Haridas S."/>
            <person name="Chen C."/>
            <person name="Bauer D."/>
            <person name="Andreopoulos W."/>
            <person name="Pangilinan J."/>
            <person name="LaButti K."/>
            <person name="Riley R."/>
            <person name="Lipzen A."/>
            <person name="Clum A."/>
            <person name="Drula E."/>
            <person name="Henrissat B."/>
            <person name="Kohler A."/>
            <person name="Grigoriev I.V."/>
            <person name="Martin F.M."/>
            <person name="Hacquard S."/>
        </authorList>
    </citation>
    <scope>NUCLEOTIDE SEQUENCE</scope>
    <source>
        <strain evidence="10">FSSC 5 MPI-SDFR-AT-0091</strain>
    </source>
</reference>
<evidence type="ECO:0000256" key="5">
    <source>
        <dbReference type="SAM" id="SignalP"/>
    </source>
</evidence>
<comment type="similarity">
    <text evidence="1">Belongs to the glycosyl hydrolase 2 family.</text>
</comment>
<dbReference type="InterPro" id="IPR013783">
    <property type="entry name" value="Ig-like_fold"/>
</dbReference>